<name>A0A1Y2LRJ6_EPING</name>
<proteinExistence type="predicted"/>
<gene>
    <name evidence="2" type="ORF">B5807_08668</name>
</gene>
<dbReference type="Proteomes" id="UP000193240">
    <property type="component" value="Unassembled WGS sequence"/>
</dbReference>
<evidence type="ECO:0000313" key="3">
    <source>
        <dbReference type="Proteomes" id="UP000193240"/>
    </source>
</evidence>
<keyword evidence="3" id="KW-1185">Reference proteome</keyword>
<protein>
    <submittedName>
        <fullName evidence="2">Uncharacterized protein</fullName>
    </submittedName>
</protein>
<sequence>MPEPYDPVTKTMSRSDPNLPAKTVAGSTLGLPTKAIADTSPSLLIAGEGNPSLPAAGFHRRGRSTAYDSQDCSRIVNDQQQLIVVGEERSAALRGGIRCLPGSAFLFHSPQAALIISSIIRIQLITVSYPPHLFYKDNHYSLHHDALLS</sequence>
<accession>A0A1Y2LRJ6</accession>
<dbReference type="EMBL" id="KZ107851">
    <property type="protein sequence ID" value="OSS46504.1"/>
    <property type="molecule type" value="Genomic_DNA"/>
</dbReference>
<dbReference type="InParanoid" id="A0A1Y2LRJ6"/>
<feature type="region of interest" description="Disordered" evidence="1">
    <location>
        <begin position="1"/>
        <end position="24"/>
    </location>
</feature>
<reference evidence="2 3" key="1">
    <citation type="journal article" date="2017" name="Genome Announc.">
        <title>Genome sequence of the saprophytic ascomycete Epicoccum nigrum ICMP 19927 strain isolated from New Zealand.</title>
        <authorList>
            <person name="Fokin M."/>
            <person name="Fleetwood D."/>
            <person name="Weir B.S."/>
            <person name="Villas-Boas S.G."/>
        </authorList>
    </citation>
    <scope>NUCLEOTIDE SEQUENCE [LARGE SCALE GENOMIC DNA]</scope>
    <source>
        <strain evidence="2 3">ICMP 19927</strain>
    </source>
</reference>
<evidence type="ECO:0000256" key="1">
    <source>
        <dbReference type="SAM" id="MobiDB-lite"/>
    </source>
</evidence>
<evidence type="ECO:0000313" key="2">
    <source>
        <dbReference type="EMBL" id="OSS46504.1"/>
    </source>
</evidence>
<organism evidence="2 3">
    <name type="scientific">Epicoccum nigrum</name>
    <name type="common">Soil fungus</name>
    <name type="synonym">Epicoccum purpurascens</name>
    <dbReference type="NCBI Taxonomy" id="105696"/>
    <lineage>
        <taxon>Eukaryota</taxon>
        <taxon>Fungi</taxon>
        <taxon>Dikarya</taxon>
        <taxon>Ascomycota</taxon>
        <taxon>Pezizomycotina</taxon>
        <taxon>Dothideomycetes</taxon>
        <taxon>Pleosporomycetidae</taxon>
        <taxon>Pleosporales</taxon>
        <taxon>Pleosporineae</taxon>
        <taxon>Didymellaceae</taxon>
        <taxon>Epicoccum</taxon>
    </lineage>
</organism>
<dbReference type="AlphaFoldDB" id="A0A1Y2LRJ6"/>